<gene>
    <name evidence="1" type="primary">LgM4147LRVhigh.12.00430.00880</name>
    <name evidence="1" type="ORF">BN36_1212990</name>
</gene>
<protein>
    <submittedName>
        <fullName evidence="1">Uncharacterized protein</fullName>
    </submittedName>
</protein>
<evidence type="ECO:0000313" key="1">
    <source>
        <dbReference type="EMBL" id="CCM13789.1"/>
    </source>
</evidence>
<dbReference type="AlphaFoldDB" id="A0A1E1IRB2"/>
<proteinExistence type="predicted"/>
<sequence>MERDGTVDGSNTCVVRRSAAYRPYRRAAACSRLSAHRRSSELRRRGSAEWTVTRCTHIGAEAVFPLPTFFFRWFPSLGRGWPQLIFA</sequence>
<accession>A0A1E1IRB2</accession>
<dbReference type="EMBL" id="CALQ01000370">
    <property type="protein sequence ID" value="CCM13789.1"/>
    <property type="molecule type" value="Genomic_DNA"/>
</dbReference>
<organism evidence="1">
    <name type="scientific">Leishmania guyanensis</name>
    <dbReference type="NCBI Taxonomy" id="5670"/>
    <lineage>
        <taxon>Eukaryota</taxon>
        <taxon>Discoba</taxon>
        <taxon>Euglenozoa</taxon>
        <taxon>Kinetoplastea</taxon>
        <taxon>Metakinetoplastina</taxon>
        <taxon>Trypanosomatida</taxon>
        <taxon>Trypanosomatidae</taxon>
        <taxon>Leishmaniinae</taxon>
        <taxon>Leishmania</taxon>
        <taxon>Leishmania guyanensis species complex</taxon>
    </lineage>
</organism>
<name>A0A1E1IRB2_LEIGU</name>
<reference evidence="1" key="1">
    <citation type="submission" date="2012-08" db="EMBL/GenBank/DDBJ databases">
        <title>Comparative genomics of metastatic and non-metastatic Leishmania guyanensis provides insights into polygenic factors involved in Leishmania RNA virus infection.</title>
        <authorList>
            <person name="Smith D."/>
            <person name="Hertz-Fowler C."/>
            <person name="Martin R."/>
            <person name="Dickens N."/>
            <person name="Fasel N."/>
            <person name="Falquet L."/>
            <person name="Beverley S."/>
            <person name="Zangger H."/>
            <person name="Calderon-Copete S."/>
            <person name="Mottram J."/>
            <person name="Xenarios I."/>
        </authorList>
    </citation>
    <scope>NUCLEOTIDE SEQUENCE</scope>
    <source>
        <strain evidence="1">MHOM/BR/75/M4147/SSU:IR2SAT-LUC</strain>
    </source>
</reference>